<feature type="chain" id="PRO_5035151225" evidence="1">
    <location>
        <begin position="25"/>
        <end position="427"/>
    </location>
</feature>
<accession>A0A8J6IVR5</accession>
<reference evidence="2" key="1">
    <citation type="journal article" date="2018" name="Int. J. Syst. Evol. Microbiol.">
        <title>Neptunicella marina gen. nov., sp. nov., isolated from surface seawater.</title>
        <authorList>
            <person name="Liu X."/>
            <person name="Lai Q."/>
            <person name="Du Y."/>
            <person name="Zhang X."/>
            <person name="Liu Z."/>
            <person name="Sun F."/>
            <person name="Shao Z."/>
        </authorList>
    </citation>
    <scope>NUCLEOTIDE SEQUENCE</scope>
    <source>
        <strain evidence="2">S27-2</strain>
    </source>
</reference>
<comment type="caution">
    <text evidence="2">The sequence shown here is derived from an EMBL/GenBank/DDBJ whole genome shotgun (WGS) entry which is preliminary data.</text>
</comment>
<dbReference type="AlphaFoldDB" id="A0A8J6IVR5"/>
<protein>
    <submittedName>
        <fullName evidence="2">DUF4861 family protein</fullName>
    </submittedName>
</protein>
<dbReference type="InterPro" id="IPR032342">
    <property type="entry name" value="DUF4861"/>
</dbReference>
<evidence type="ECO:0000313" key="2">
    <source>
        <dbReference type="EMBL" id="MBC3766772.1"/>
    </source>
</evidence>
<dbReference type="Pfam" id="PF16153">
    <property type="entry name" value="DUF4861"/>
    <property type="match status" value="1"/>
</dbReference>
<sequence length="427" mass="48719">MPAKIHVLFLISMFFIIKHPAAIASNQTDTFNIKDTVRHSWQLNVVNTLGLVRKQQLIRINLHDLNIEPDSTLQFVAMKDQNVIPSQLSDDDLDGHADSLLLVLDFSAEQHFNLVLHLLSNKTVLQNQAGSTYTEIAVRIGGSLNNKGRYQQGHYLQLNSFTLPNDHEVGNRFFKYEGIGFESEQIAYRFYFDHRSAIDIFGKRQNRLMLRNIGLDGDNYHHKNSWGMDVLKVASTPGLAAVAAFNNNKIIGINEFSKAELNLNNGPVFSEAILHHIDWQVADINTQLTSRYRIYPGPGLMQVTALATPKIPQWALVQVDHQVTRFSSKDRQANWCYSATWGKQSLADDNLGMAIFYPCILYSKILQQQDSYGVAVNDTQKPIQYYFIANWQQQPMGADKIFIFEQIVQNITARLNHPIELKLRQLY</sequence>
<dbReference type="RefSeq" id="WP_186507297.1">
    <property type="nucleotide sequence ID" value="NZ_JACNEP010000010.1"/>
</dbReference>
<evidence type="ECO:0000313" key="3">
    <source>
        <dbReference type="Proteomes" id="UP000601768"/>
    </source>
</evidence>
<proteinExistence type="predicted"/>
<dbReference type="Proteomes" id="UP000601768">
    <property type="component" value="Unassembled WGS sequence"/>
</dbReference>
<keyword evidence="1" id="KW-0732">Signal</keyword>
<gene>
    <name evidence="2" type="ORF">H8B19_12855</name>
</gene>
<name>A0A8J6IVR5_9ALTE</name>
<feature type="signal peptide" evidence="1">
    <location>
        <begin position="1"/>
        <end position="24"/>
    </location>
</feature>
<keyword evidence="3" id="KW-1185">Reference proteome</keyword>
<reference evidence="2" key="2">
    <citation type="submission" date="2020-08" db="EMBL/GenBank/DDBJ databases">
        <authorList>
            <person name="Lai Q."/>
        </authorList>
    </citation>
    <scope>NUCLEOTIDE SEQUENCE</scope>
    <source>
        <strain evidence="2">S27-2</strain>
    </source>
</reference>
<dbReference type="EMBL" id="JACNEP010000010">
    <property type="protein sequence ID" value="MBC3766772.1"/>
    <property type="molecule type" value="Genomic_DNA"/>
</dbReference>
<organism evidence="2 3">
    <name type="scientific">Neptunicella marina</name>
    <dbReference type="NCBI Taxonomy" id="2125989"/>
    <lineage>
        <taxon>Bacteria</taxon>
        <taxon>Pseudomonadati</taxon>
        <taxon>Pseudomonadota</taxon>
        <taxon>Gammaproteobacteria</taxon>
        <taxon>Alteromonadales</taxon>
        <taxon>Alteromonadaceae</taxon>
        <taxon>Neptunicella</taxon>
    </lineage>
</organism>
<evidence type="ECO:0000256" key="1">
    <source>
        <dbReference type="SAM" id="SignalP"/>
    </source>
</evidence>